<evidence type="ECO:0000256" key="6">
    <source>
        <dbReference type="ARBA" id="ARBA00022692"/>
    </source>
</evidence>
<dbReference type="EMBL" id="GL883140">
    <property type="protein sequence ID" value="EGG01205.1"/>
    <property type="molecule type" value="Genomic_DNA"/>
</dbReference>
<dbReference type="HOGENOM" id="CLU_006105_0_0_1"/>
<dbReference type="AlphaFoldDB" id="F4S2H3"/>
<dbReference type="PANTHER" id="PTHR11731">
    <property type="entry name" value="PROTEASE FAMILY S9B,C DIPEPTIDYL-PEPTIDASE IV-RELATED"/>
    <property type="match status" value="1"/>
</dbReference>
<evidence type="ECO:0000256" key="13">
    <source>
        <dbReference type="SAM" id="MobiDB-lite"/>
    </source>
</evidence>
<proteinExistence type="inferred from homology"/>
<protein>
    <submittedName>
        <fullName evidence="17">Dipeptidyl aminopeptidase IV</fullName>
    </submittedName>
</protein>
<dbReference type="MEROPS" id="S09.006"/>
<dbReference type="InterPro" id="IPR050278">
    <property type="entry name" value="Serine_Prot_S9B/DPPIV"/>
</dbReference>
<dbReference type="Proteomes" id="UP000001072">
    <property type="component" value="Unassembled WGS sequence"/>
</dbReference>
<dbReference type="VEuPathDB" id="FungiDB:MELLADRAFT_92694"/>
<sequence>MNNNQSTNHQTNSNTVLDIDPDDQLEPLLSSPSASTFTRPTATSKSDGFHPFSACLSRFKHQHTTRPLRIPLILITITISTIILIIIFSASFSSIQEPPPHKKKTSFTFQDTVSGIYNAERKSISWLREAGDGVYSDITAHGIELHDLKSKTTKLLLSQSDIRTPNGKSINYKSFTVSSDLRYVMLKSDIIKQWRYSTFANYWIFDTHTKTIQILHPNALGAHTNVSLATWSPSGHSIAYVHQNDIYLLSSPSSAPLRLTHTGTPTLFNGLCDWVYEEEVFEGSSAIWWSPDSTKLTYLVLDEALVPNYGLTVYNPTSFSGNTEPYPTRKPMKYPKPGFPNPLPGLKVFDLRKFDSIGRVDGSTSWLKMDHPFPDRDRIVSQVAWVSDTELVVRETDRIGSREKTGYFQFVEQPYAVPGRGGSWPEGVLIGKVAIDIDFVKRDGGWAEPDRSIVSIDINSHRDPTNQQKHPTDLSPGYLDIRVDQDGYRHVAYFSPPNASEPIFLTSGQWEIDGSIQAIDLSRRLIYFIAAKPSIERHLYSVRLPTSTELTQIQKERKPKGPKQLTTGVGYYGVNFSPFGGYSLLNYDGPEVPWQKLSDIDSLFSGNVEDEKFEANKYLKHRLKSMDMPEIDYKTIKNSVGDLMNVKELRPAGMDKSGSTKYPVLIKVYGGPNSQVVDVKYAIDWHYFLISKLNYIVVLVDGRGTGMKGRSYRVPVRNQLGSFEAHDVAAAARSYGSLNYVDEARIGVWGWSYGGYLTCKTLEQHSSDFSLGLAVAPVTDWKFYDSIYTERYMSTPELNKQGYETSAVTKMNGFHNVSLALAHGSADDNVHFMNSASLIDRLINSGVGNYEFRMFTDSDHSVYTRGAYSELFKFLTRFLVKRWGLGNKKESTNVSEGLFL</sequence>
<dbReference type="OrthoDB" id="16520at2759"/>
<dbReference type="SUPFAM" id="SSF53474">
    <property type="entry name" value="alpha/beta-Hydrolases"/>
    <property type="match status" value="1"/>
</dbReference>
<comment type="similarity">
    <text evidence="2">Belongs to the peptidase S9B family.</text>
</comment>
<dbReference type="eggNOG" id="KOG2100">
    <property type="taxonomic scope" value="Eukaryota"/>
</dbReference>
<dbReference type="GeneID" id="18936329"/>
<dbReference type="GO" id="GO:0004177">
    <property type="term" value="F:aminopeptidase activity"/>
    <property type="evidence" value="ECO:0007669"/>
    <property type="project" value="UniProtKB-KW"/>
</dbReference>
<dbReference type="GO" id="GO:0006508">
    <property type="term" value="P:proteolysis"/>
    <property type="evidence" value="ECO:0007669"/>
    <property type="project" value="UniProtKB-KW"/>
</dbReference>
<keyword evidence="3 17" id="KW-0031">Aminopeptidase</keyword>
<evidence type="ECO:0000256" key="2">
    <source>
        <dbReference type="ARBA" id="ARBA00006150"/>
    </source>
</evidence>
<accession>F4S2H3</accession>
<dbReference type="FunFam" id="3.40.50.1820:FF:000003">
    <property type="entry name" value="Dipeptidyl peptidase 4"/>
    <property type="match status" value="1"/>
</dbReference>
<dbReference type="Pfam" id="PF00930">
    <property type="entry name" value="DPPIV_N"/>
    <property type="match status" value="1"/>
</dbReference>
<dbReference type="SUPFAM" id="SSF82171">
    <property type="entry name" value="DPP6 N-terminal domain-like"/>
    <property type="match status" value="1"/>
</dbReference>
<keyword evidence="11 14" id="KW-0472">Membrane</keyword>
<dbReference type="PANTHER" id="PTHR11731:SF200">
    <property type="entry name" value="DIPEPTIDYL PEPTIDASE 10, ISOFORM B"/>
    <property type="match status" value="1"/>
</dbReference>
<evidence type="ECO:0000256" key="14">
    <source>
        <dbReference type="SAM" id="Phobius"/>
    </source>
</evidence>
<evidence type="ECO:0000256" key="1">
    <source>
        <dbReference type="ARBA" id="ARBA00004576"/>
    </source>
</evidence>
<keyword evidence="8" id="KW-0720">Serine protease</keyword>
<dbReference type="PROSITE" id="PS00708">
    <property type="entry name" value="PRO_ENDOPEP_SER"/>
    <property type="match status" value="1"/>
</dbReference>
<dbReference type="GO" id="GO:0008239">
    <property type="term" value="F:dipeptidyl-peptidase activity"/>
    <property type="evidence" value="ECO:0007669"/>
    <property type="project" value="TreeGrafter"/>
</dbReference>
<feature type="compositionally biased region" description="Low complexity" evidence="13">
    <location>
        <begin position="1"/>
        <end position="15"/>
    </location>
</feature>
<keyword evidence="5" id="KW-0645">Protease</keyword>
<feature type="domain" description="Dipeptidylpeptidase IV N-terminal" evidence="16">
    <location>
        <begin position="178"/>
        <end position="594"/>
    </location>
</feature>
<dbReference type="Gene3D" id="2.140.10.30">
    <property type="entry name" value="Dipeptidylpeptidase IV, N-terminal domain"/>
    <property type="match status" value="1"/>
</dbReference>
<evidence type="ECO:0000259" key="15">
    <source>
        <dbReference type="Pfam" id="PF00326"/>
    </source>
</evidence>
<evidence type="ECO:0000256" key="11">
    <source>
        <dbReference type="ARBA" id="ARBA00023136"/>
    </source>
</evidence>
<keyword evidence="6 14" id="KW-0812">Transmembrane</keyword>
<keyword evidence="10 14" id="KW-1133">Transmembrane helix</keyword>
<dbReference type="Pfam" id="PF00326">
    <property type="entry name" value="Peptidase_S9"/>
    <property type="match status" value="1"/>
</dbReference>
<evidence type="ECO:0000256" key="5">
    <source>
        <dbReference type="ARBA" id="ARBA00022670"/>
    </source>
</evidence>
<comment type="subcellular location">
    <subcellularLocation>
        <location evidence="1">Vacuole membrane</location>
        <topology evidence="1">Single-pass type II membrane protein</topology>
    </subcellularLocation>
</comment>
<keyword evidence="7" id="KW-0378">Hydrolase</keyword>
<dbReference type="Gene3D" id="3.40.50.1820">
    <property type="entry name" value="alpha/beta hydrolase"/>
    <property type="match status" value="1"/>
</dbReference>
<dbReference type="GO" id="GO:0004252">
    <property type="term" value="F:serine-type endopeptidase activity"/>
    <property type="evidence" value="ECO:0007669"/>
    <property type="project" value="InterPro"/>
</dbReference>
<dbReference type="InterPro" id="IPR001375">
    <property type="entry name" value="Peptidase_S9_cat"/>
</dbReference>
<organism evidence="18">
    <name type="scientific">Melampsora larici-populina (strain 98AG31 / pathotype 3-4-7)</name>
    <name type="common">Poplar leaf rust fungus</name>
    <dbReference type="NCBI Taxonomy" id="747676"/>
    <lineage>
        <taxon>Eukaryota</taxon>
        <taxon>Fungi</taxon>
        <taxon>Dikarya</taxon>
        <taxon>Basidiomycota</taxon>
        <taxon>Pucciniomycotina</taxon>
        <taxon>Pucciniomycetes</taxon>
        <taxon>Pucciniales</taxon>
        <taxon>Melampsoraceae</taxon>
        <taxon>Melampsora</taxon>
    </lineage>
</organism>
<dbReference type="GO" id="GO:0005774">
    <property type="term" value="C:vacuolar membrane"/>
    <property type="evidence" value="ECO:0007669"/>
    <property type="project" value="UniProtKB-SubCell"/>
</dbReference>
<keyword evidence="9" id="KW-0735">Signal-anchor</keyword>
<dbReference type="InterPro" id="IPR029058">
    <property type="entry name" value="AB_hydrolase_fold"/>
</dbReference>
<dbReference type="InParanoid" id="F4S2H3"/>
<dbReference type="RefSeq" id="XP_007415555.1">
    <property type="nucleotide sequence ID" value="XM_007415493.1"/>
</dbReference>
<evidence type="ECO:0000256" key="8">
    <source>
        <dbReference type="ARBA" id="ARBA00022825"/>
    </source>
</evidence>
<dbReference type="FunCoup" id="F4S2H3">
    <property type="interactions" value="110"/>
</dbReference>
<evidence type="ECO:0000256" key="7">
    <source>
        <dbReference type="ARBA" id="ARBA00022801"/>
    </source>
</evidence>
<name>F4S2H3_MELLP</name>
<feature type="domain" description="Peptidase S9 prolyl oligopeptidase catalytic" evidence="15">
    <location>
        <begin position="683"/>
        <end position="882"/>
    </location>
</feature>
<evidence type="ECO:0000259" key="16">
    <source>
        <dbReference type="Pfam" id="PF00930"/>
    </source>
</evidence>
<keyword evidence="12" id="KW-0325">Glycoprotein</keyword>
<evidence type="ECO:0000256" key="9">
    <source>
        <dbReference type="ARBA" id="ARBA00022968"/>
    </source>
</evidence>
<evidence type="ECO:0000256" key="12">
    <source>
        <dbReference type="ARBA" id="ARBA00023180"/>
    </source>
</evidence>
<evidence type="ECO:0000256" key="4">
    <source>
        <dbReference type="ARBA" id="ARBA00022554"/>
    </source>
</evidence>
<evidence type="ECO:0000313" key="17">
    <source>
        <dbReference type="EMBL" id="EGG01205.1"/>
    </source>
</evidence>
<dbReference type="InterPro" id="IPR002469">
    <property type="entry name" value="Peptidase_S9B_N"/>
</dbReference>
<feature type="transmembrane region" description="Helical" evidence="14">
    <location>
        <begin position="68"/>
        <end position="92"/>
    </location>
</feature>
<keyword evidence="18" id="KW-1185">Reference proteome</keyword>
<evidence type="ECO:0000256" key="10">
    <source>
        <dbReference type="ARBA" id="ARBA00022989"/>
    </source>
</evidence>
<reference evidence="18" key="1">
    <citation type="journal article" date="2011" name="Proc. Natl. Acad. Sci. U.S.A.">
        <title>Obligate biotrophy features unraveled by the genomic analysis of rust fungi.</title>
        <authorList>
            <person name="Duplessis S."/>
            <person name="Cuomo C.A."/>
            <person name="Lin Y.-C."/>
            <person name="Aerts A."/>
            <person name="Tisserant E."/>
            <person name="Veneault-Fourrey C."/>
            <person name="Joly D.L."/>
            <person name="Hacquard S."/>
            <person name="Amselem J."/>
            <person name="Cantarel B.L."/>
            <person name="Chiu R."/>
            <person name="Coutinho P.M."/>
            <person name="Feau N."/>
            <person name="Field M."/>
            <person name="Frey P."/>
            <person name="Gelhaye E."/>
            <person name="Goldberg J."/>
            <person name="Grabherr M.G."/>
            <person name="Kodira C.D."/>
            <person name="Kohler A."/>
            <person name="Kuees U."/>
            <person name="Lindquist E.A."/>
            <person name="Lucas S.M."/>
            <person name="Mago R."/>
            <person name="Mauceli E."/>
            <person name="Morin E."/>
            <person name="Murat C."/>
            <person name="Pangilinan J.L."/>
            <person name="Park R."/>
            <person name="Pearson M."/>
            <person name="Quesneville H."/>
            <person name="Rouhier N."/>
            <person name="Sakthikumar S."/>
            <person name="Salamov A.A."/>
            <person name="Schmutz J."/>
            <person name="Selles B."/>
            <person name="Shapiro H."/>
            <person name="Tanguay P."/>
            <person name="Tuskan G.A."/>
            <person name="Henrissat B."/>
            <person name="Van de Peer Y."/>
            <person name="Rouze P."/>
            <person name="Ellis J.G."/>
            <person name="Dodds P.N."/>
            <person name="Schein J.E."/>
            <person name="Zhong S."/>
            <person name="Hamelin R.C."/>
            <person name="Grigoriev I.V."/>
            <person name="Szabo L.J."/>
            <person name="Martin F."/>
        </authorList>
    </citation>
    <scope>NUCLEOTIDE SEQUENCE [LARGE SCALE GENOMIC DNA]</scope>
    <source>
        <strain evidence="18">98AG31 / pathotype 3-4-7</strain>
    </source>
</reference>
<dbReference type="InterPro" id="IPR002471">
    <property type="entry name" value="Pept_S9_AS"/>
</dbReference>
<evidence type="ECO:0000256" key="3">
    <source>
        <dbReference type="ARBA" id="ARBA00022438"/>
    </source>
</evidence>
<dbReference type="STRING" id="747676.F4S2H3"/>
<keyword evidence="4" id="KW-0926">Vacuole</keyword>
<evidence type="ECO:0000313" key="18">
    <source>
        <dbReference type="Proteomes" id="UP000001072"/>
    </source>
</evidence>
<gene>
    <name evidence="17" type="ORF">MELLADRAFT_92694</name>
</gene>
<dbReference type="GO" id="GO:0005886">
    <property type="term" value="C:plasma membrane"/>
    <property type="evidence" value="ECO:0007669"/>
    <property type="project" value="TreeGrafter"/>
</dbReference>
<feature type="region of interest" description="Disordered" evidence="13">
    <location>
        <begin position="1"/>
        <end position="22"/>
    </location>
</feature>
<dbReference type="KEGG" id="mlr:MELLADRAFT_92694"/>